<gene>
    <name evidence="1" type="ORF">P3X46_011940</name>
</gene>
<name>A0ABQ9M8Q2_HEVBR</name>
<organism evidence="1 2">
    <name type="scientific">Hevea brasiliensis</name>
    <name type="common">Para rubber tree</name>
    <name type="synonym">Siphonia brasiliensis</name>
    <dbReference type="NCBI Taxonomy" id="3981"/>
    <lineage>
        <taxon>Eukaryota</taxon>
        <taxon>Viridiplantae</taxon>
        <taxon>Streptophyta</taxon>
        <taxon>Embryophyta</taxon>
        <taxon>Tracheophyta</taxon>
        <taxon>Spermatophyta</taxon>
        <taxon>Magnoliopsida</taxon>
        <taxon>eudicotyledons</taxon>
        <taxon>Gunneridae</taxon>
        <taxon>Pentapetalae</taxon>
        <taxon>rosids</taxon>
        <taxon>fabids</taxon>
        <taxon>Malpighiales</taxon>
        <taxon>Euphorbiaceae</taxon>
        <taxon>Crotonoideae</taxon>
        <taxon>Micrandreae</taxon>
        <taxon>Hevea</taxon>
    </lineage>
</organism>
<dbReference type="Proteomes" id="UP001174677">
    <property type="component" value="Chromosome 7"/>
</dbReference>
<evidence type="ECO:0000313" key="2">
    <source>
        <dbReference type="Proteomes" id="UP001174677"/>
    </source>
</evidence>
<proteinExistence type="predicted"/>
<evidence type="ECO:0000313" key="1">
    <source>
        <dbReference type="EMBL" id="KAJ9176654.1"/>
    </source>
</evidence>
<reference evidence="1" key="1">
    <citation type="journal article" date="2023" name="Plant Biotechnol. J.">
        <title>Chromosome-level wild Hevea brasiliensis genome provides new tools for genomic-assisted breeding and valuable loci to elevate rubber yield.</title>
        <authorList>
            <person name="Cheng H."/>
            <person name="Song X."/>
            <person name="Hu Y."/>
            <person name="Wu T."/>
            <person name="Yang Q."/>
            <person name="An Z."/>
            <person name="Feng S."/>
            <person name="Deng Z."/>
            <person name="Wu W."/>
            <person name="Zeng X."/>
            <person name="Tu M."/>
            <person name="Wang X."/>
            <person name="Huang H."/>
        </authorList>
    </citation>
    <scope>NUCLEOTIDE SEQUENCE</scope>
    <source>
        <strain evidence="1">MT/VB/25A 57/8</strain>
    </source>
</reference>
<dbReference type="EMBL" id="JARPOI010000007">
    <property type="protein sequence ID" value="KAJ9176654.1"/>
    <property type="molecule type" value="Genomic_DNA"/>
</dbReference>
<comment type="caution">
    <text evidence="1">The sequence shown here is derived from an EMBL/GenBank/DDBJ whole genome shotgun (WGS) entry which is preliminary data.</text>
</comment>
<sequence length="130" mass="14234">MDPSMPKTAKARSGLTSRVSKMGGIMFLNKFKYGSQRSLIADNGWRSQGMLGNQLSNTLTIKTPLYISSHLAKPAATTVKGVFKYPLGRSSRAAENNGPTELTWLLCARIAANSLRLGRNEIPPTDRAYF</sequence>
<keyword evidence="2" id="KW-1185">Reference proteome</keyword>
<protein>
    <submittedName>
        <fullName evidence="1">Uncharacterized protein</fullName>
    </submittedName>
</protein>
<accession>A0ABQ9M8Q2</accession>